<feature type="region of interest" description="Disordered" evidence="3">
    <location>
        <begin position="1"/>
        <end position="25"/>
    </location>
</feature>
<feature type="transmembrane region" description="Helical" evidence="4">
    <location>
        <begin position="167"/>
        <end position="188"/>
    </location>
</feature>
<feature type="domain" description="Major facilitator superfamily (MFS) profile" evidence="5">
    <location>
        <begin position="69"/>
        <end position="473"/>
    </location>
</feature>
<comment type="similarity">
    <text evidence="2">Belongs to the major facilitator superfamily. Monocarboxylate porter (TC 2.A.1.13) family.</text>
</comment>
<accession>A0AAD7XY91</accession>
<keyword evidence="4" id="KW-1133">Transmembrane helix</keyword>
<comment type="subcellular location">
    <subcellularLocation>
        <location evidence="1">Membrane</location>
        <topology evidence="1">Multi-pass membrane protein</topology>
    </subcellularLocation>
</comment>
<feature type="transmembrane region" description="Helical" evidence="4">
    <location>
        <begin position="445"/>
        <end position="470"/>
    </location>
</feature>
<dbReference type="EMBL" id="JARTCD010000007">
    <property type="protein sequence ID" value="KAJ8661624.1"/>
    <property type="molecule type" value="Genomic_DNA"/>
</dbReference>
<evidence type="ECO:0000313" key="6">
    <source>
        <dbReference type="EMBL" id="KAJ8661624.1"/>
    </source>
</evidence>
<sequence length="478" mass="51378">MSDNHHADDKIISVHHPSENHDSRGLVNQHEEDTIEASLEGHEVNQIKDSPRTITGAEDPYFTEGLKNPGWLSTGALFLTTFSIFGITFCWGVFQPHYLNHVYPGQTDIFRIAFIGTSTQAITTLLGLPLTFVIRCIGYKGTMMIGVILLPLGLILASFATQLWQTALAHGVLVGIGAAFCFSSSFMLPSQWFVRRRATVNGIGNAGACVGALCLSPLAEHLIETLGYRNALRVLGSIVFALLSLATLIARARYPPSPSSNTTTTTTPSSIMQKKRRKIAFFRSSPLFSAPFAFALVFSLLTPFGYVAPFYLMPTYVMQVVGSSASMGAAFVSVGMATGVVSRLGSGFIGDRIGPINALFLATLMSAILIMALWPFSHSLPVCGIFSAAMGLTAGTYFGLIPSVLARIAGMEHLYVSGAVAWMFISIGSLLGTPCVGKMQKDLGWPYAIQFAGAAELIAALCMLAIKLLLDRRLCSKI</sequence>
<protein>
    <recommendedName>
        <fullName evidence="5">Major facilitator superfamily (MFS) profile domain-containing protein</fullName>
    </recommendedName>
</protein>
<dbReference type="PANTHER" id="PTHR11360:SF284">
    <property type="entry name" value="EG:103B4.3 PROTEIN-RELATED"/>
    <property type="match status" value="1"/>
</dbReference>
<name>A0AAD7XY91_9FUNG</name>
<dbReference type="InterPro" id="IPR020846">
    <property type="entry name" value="MFS_dom"/>
</dbReference>
<evidence type="ECO:0000256" key="1">
    <source>
        <dbReference type="ARBA" id="ARBA00004141"/>
    </source>
</evidence>
<feature type="transmembrane region" description="Helical" evidence="4">
    <location>
        <begin position="231"/>
        <end position="250"/>
    </location>
</feature>
<feature type="transmembrane region" description="Helical" evidence="4">
    <location>
        <begin position="379"/>
        <end position="401"/>
    </location>
</feature>
<gene>
    <name evidence="6" type="ORF">O0I10_002431</name>
</gene>
<feature type="transmembrane region" description="Helical" evidence="4">
    <location>
        <begin position="280"/>
        <end position="304"/>
    </location>
</feature>
<dbReference type="InterPro" id="IPR011701">
    <property type="entry name" value="MFS"/>
</dbReference>
<comment type="caution">
    <text evidence="6">The sequence shown here is derived from an EMBL/GenBank/DDBJ whole genome shotgun (WGS) entry which is preliminary data.</text>
</comment>
<reference evidence="6 7" key="1">
    <citation type="submission" date="2023-03" db="EMBL/GenBank/DDBJ databases">
        <title>Genome sequence of Lichtheimia ornata CBS 291.66.</title>
        <authorList>
            <person name="Mohabir J.T."/>
            <person name="Shea T.P."/>
            <person name="Kurbessoian T."/>
            <person name="Berby B."/>
            <person name="Fontaine J."/>
            <person name="Livny J."/>
            <person name="Gnirke A."/>
            <person name="Stajich J.E."/>
            <person name="Cuomo C.A."/>
        </authorList>
    </citation>
    <scope>NUCLEOTIDE SEQUENCE [LARGE SCALE GENOMIC DNA]</scope>
    <source>
        <strain evidence="6">CBS 291.66</strain>
    </source>
</reference>
<feature type="transmembrane region" description="Helical" evidence="4">
    <location>
        <begin position="316"/>
        <end position="341"/>
    </location>
</feature>
<feature type="transmembrane region" description="Helical" evidence="4">
    <location>
        <begin position="353"/>
        <end position="373"/>
    </location>
</feature>
<evidence type="ECO:0000259" key="5">
    <source>
        <dbReference type="PROSITE" id="PS50850"/>
    </source>
</evidence>
<keyword evidence="7" id="KW-1185">Reference proteome</keyword>
<feature type="transmembrane region" description="Helical" evidence="4">
    <location>
        <begin position="109"/>
        <end position="134"/>
    </location>
</feature>
<dbReference type="InterPro" id="IPR036259">
    <property type="entry name" value="MFS_trans_sf"/>
</dbReference>
<dbReference type="GeneID" id="83209848"/>
<feature type="transmembrane region" description="Helical" evidence="4">
    <location>
        <begin position="71"/>
        <end position="94"/>
    </location>
</feature>
<feature type="transmembrane region" description="Helical" evidence="4">
    <location>
        <begin position="141"/>
        <end position="161"/>
    </location>
</feature>
<proteinExistence type="inferred from homology"/>
<evidence type="ECO:0000313" key="7">
    <source>
        <dbReference type="Proteomes" id="UP001234581"/>
    </source>
</evidence>
<dbReference type="InterPro" id="IPR050327">
    <property type="entry name" value="Proton-linked_MCT"/>
</dbReference>
<evidence type="ECO:0000256" key="2">
    <source>
        <dbReference type="ARBA" id="ARBA00006727"/>
    </source>
</evidence>
<dbReference type="SUPFAM" id="SSF103473">
    <property type="entry name" value="MFS general substrate transporter"/>
    <property type="match status" value="1"/>
</dbReference>
<dbReference type="Gene3D" id="1.20.1250.20">
    <property type="entry name" value="MFS general substrate transporter like domains"/>
    <property type="match status" value="1"/>
</dbReference>
<feature type="transmembrane region" description="Helical" evidence="4">
    <location>
        <begin position="200"/>
        <end position="219"/>
    </location>
</feature>
<dbReference type="RefSeq" id="XP_058346537.1">
    <property type="nucleotide sequence ID" value="XM_058482513.1"/>
</dbReference>
<keyword evidence="4" id="KW-0472">Membrane</keyword>
<dbReference type="GO" id="GO:0016020">
    <property type="term" value="C:membrane"/>
    <property type="evidence" value="ECO:0007669"/>
    <property type="project" value="UniProtKB-SubCell"/>
</dbReference>
<dbReference type="Proteomes" id="UP001234581">
    <property type="component" value="Unassembled WGS sequence"/>
</dbReference>
<dbReference type="PROSITE" id="PS50850">
    <property type="entry name" value="MFS"/>
    <property type="match status" value="1"/>
</dbReference>
<keyword evidence="4" id="KW-0812">Transmembrane</keyword>
<evidence type="ECO:0000256" key="4">
    <source>
        <dbReference type="SAM" id="Phobius"/>
    </source>
</evidence>
<dbReference type="AlphaFoldDB" id="A0AAD7XY91"/>
<organism evidence="6 7">
    <name type="scientific">Lichtheimia ornata</name>
    <dbReference type="NCBI Taxonomy" id="688661"/>
    <lineage>
        <taxon>Eukaryota</taxon>
        <taxon>Fungi</taxon>
        <taxon>Fungi incertae sedis</taxon>
        <taxon>Mucoromycota</taxon>
        <taxon>Mucoromycotina</taxon>
        <taxon>Mucoromycetes</taxon>
        <taxon>Mucorales</taxon>
        <taxon>Lichtheimiaceae</taxon>
        <taxon>Lichtheimia</taxon>
    </lineage>
</organism>
<evidence type="ECO:0000256" key="3">
    <source>
        <dbReference type="SAM" id="MobiDB-lite"/>
    </source>
</evidence>
<dbReference type="Pfam" id="PF07690">
    <property type="entry name" value="MFS_1"/>
    <property type="match status" value="1"/>
</dbReference>
<dbReference type="GO" id="GO:0022857">
    <property type="term" value="F:transmembrane transporter activity"/>
    <property type="evidence" value="ECO:0007669"/>
    <property type="project" value="InterPro"/>
</dbReference>
<feature type="transmembrane region" description="Helical" evidence="4">
    <location>
        <begin position="413"/>
        <end position="433"/>
    </location>
</feature>
<dbReference type="PANTHER" id="PTHR11360">
    <property type="entry name" value="MONOCARBOXYLATE TRANSPORTER"/>
    <property type="match status" value="1"/>
</dbReference>